<name>U6MPJ0_9EIME</name>
<dbReference type="RefSeq" id="XP_013434584.1">
    <property type="nucleotide sequence ID" value="XM_013579130.1"/>
</dbReference>
<gene>
    <name evidence="1" type="ORF">ENH_00014880</name>
</gene>
<dbReference type="Proteomes" id="UP000030754">
    <property type="component" value="Unassembled WGS sequence"/>
</dbReference>
<accession>U6MPJ0</accession>
<dbReference type="GeneID" id="25471668"/>
<proteinExistence type="predicted"/>
<keyword evidence="2" id="KW-1185">Reference proteome</keyword>
<evidence type="ECO:0000313" key="1">
    <source>
        <dbReference type="EMBL" id="CDJ66117.1"/>
    </source>
</evidence>
<organism evidence="1 2">
    <name type="scientific">Eimeria necatrix</name>
    <dbReference type="NCBI Taxonomy" id="51315"/>
    <lineage>
        <taxon>Eukaryota</taxon>
        <taxon>Sar</taxon>
        <taxon>Alveolata</taxon>
        <taxon>Apicomplexa</taxon>
        <taxon>Conoidasida</taxon>
        <taxon>Coccidia</taxon>
        <taxon>Eucoccidiorida</taxon>
        <taxon>Eimeriorina</taxon>
        <taxon>Eimeriidae</taxon>
        <taxon>Eimeria</taxon>
    </lineage>
</organism>
<reference evidence="1" key="1">
    <citation type="submission" date="2013-10" db="EMBL/GenBank/DDBJ databases">
        <title>Genomic analysis of the causative agents of coccidiosis in chickens.</title>
        <authorList>
            <person name="Reid A.J."/>
            <person name="Blake D."/>
            <person name="Billington K."/>
            <person name="Browne H."/>
            <person name="Dunn M."/>
            <person name="Hung S."/>
            <person name="Kawahara F."/>
            <person name="Miranda-Saavedra D."/>
            <person name="Mourier T."/>
            <person name="Nagra H."/>
            <person name="Otto T.D."/>
            <person name="Rawlings N."/>
            <person name="Sanchez A."/>
            <person name="Sanders M."/>
            <person name="Subramaniam C."/>
            <person name="Tay Y."/>
            <person name="Dear P."/>
            <person name="Doerig C."/>
            <person name="Gruber A."/>
            <person name="Parkinson J."/>
            <person name="Shirley M."/>
            <person name="Wan K.L."/>
            <person name="Berriman M."/>
            <person name="Tomley F."/>
            <person name="Pain A."/>
        </authorList>
    </citation>
    <scope>NUCLEOTIDE SEQUENCE [LARGE SCALE GENOMIC DNA]</scope>
    <source>
        <strain evidence="1">Houghton</strain>
    </source>
</reference>
<evidence type="ECO:0000313" key="2">
    <source>
        <dbReference type="Proteomes" id="UP000030754"/>
    </source>
</evidence>
<dbReference type="AlphaFoldDB" id="U6MPJ0"/>
<protein>
    <submittedName>
        <fullName evidence="1">Uncharacterized protein</fullName>
    </submittedName>
</protein>
<reference evidence="1" key="2">
    <citation type="submission" date="2013-10" db="EMBL/GenBank/DDBJ databases">
        <authorList>
            <person name="Aslett M."/>
        </authorList>
    </citation>
    <scope>NUCLEOTIDE SEQUENCE [LARGE SCALE GENOMIC DNA]</scope>
    <source>
        <strain evidence="1">Houghton</strain>
    </source>
</reference>
<dbReference type="EMBL" id="HG723428">
    <property type="protein sequence ID" value="CDJ66117.1"/>
    <property type="molecule type" value="Genomic_DNA"/>
</dbReference>
<dbReference type="VEuPathDB" id="ToxoDB:ENH_00014880"/>
<sequence length="98" mass="10935">MPAMTALSGTQKTMLWTHMEYQNGYADGAAGGCLADYGHLCVSARRLFDAEQMVRTPMRQMPAKLFALASTAREYLVNDVARFETWQHATLVIDCKCV</sequence>